<proteinExistence type="inferred from homology"/>
<dbReference type="Gene3D" id="3.90.1680.10">
    <property type="entry name" value="SOS response associated peptidase-like"/>
    <property type="match status" value="1"/>
</dbReference>
<dbReference type="PANTHER" id="PTHR13604:SF0">
    <property type="entry name" value="ABASIC SITE PROCESSING PROTEIN HMCES"/>
    <property type="match status" value="1"/>
</dbReference>
<name>A0A8J4PXZ9_9MYCE</name>
<keyword evidence="3" id="KW-0227">DNA damage</keyword>
<dbReference type="OrthoDB" id="20887at2759"/>
<dbReference type="Proteomes" id="UP000695562">
    <property type="component" value="Unassembled WGS sequence"/>
</dbReference>
<comment type="caution">
    <text evidence="9">The sequence shown here is derived from an EMBL/GenBank/DDBJ whole genome shotgun (WGS) entry which is preliminary data.</text>
</comment>
<gene>
    <name evidence="9" type="ORF">CYY_002493</name>
</gene>
<dbReference type="InterPro" id="IPR003738">
    <property type="entry name" value="SRAP"/>
</dbReference>
<keyword evidence="6" id="KW-0238">DNA-binding</keyword>
<evidence type="ECO:0000256" key="1">
    <source>
        <dbReference type="ARBA" id="ARBA00008136"/>
    </source>
</evidence>
<organism evidence="9 10">
    <name type="scientific">Polysphondylium violaceum</name>
    <dbReference type="NCBI Taxonomy" id="133409"/>
    <lineage>
        <taxon>Eukaryota</taxon>
        <taxon>Amoebozoa</taxon>
        <taxon>Evosea</taxon>
        <taxon>Eumycetozoa</taxon>
        <taxon>Dictyostelia</taxon>
        <taxon>Dictyosteliales</taxon>
        <taxon>Dictyosteliaceae</taxon>
        <taxon>Polysphondylium</taxon>
    </lineage>
</organism>
<feature type="compositionally biased region" description="Low complexity" evidence="8">
    <location>
        <begin position="299"/>
        <end position="308"/>
    </location>
</feature>
<dbReference type="GO" id="GO:0003697">
    <property type="term" value="F:single-stranded DNA binding"/>
    <property type="evidence" value="ECO:0007669"/>
    <property type="project" value="InterPro"/>
</dbReference>
<evidence type="ECO:0000256" key="6">
    <source>
        <dbReference type="ARBA" id="ARBA00023125"/>
    </source>
</evidence>
<keyword evidence="7" id="KW-0456">Lyase</keyword>
<dbReference type="GO" id="GO:0106300">
    <property type="term" value="P:protein-DNA covalent cross-linking repair"/>
    <property type="evidence" value="ECO:0007669"/>
    <property type="project" value="InterPro"/>
</dbReference>
<dbReference type="InterPro" id="IPR036590">
    <property type="entry name" value="SRAP-like"/>
</dbReference>
<dbReference type="SUPFAM" id="SSF143081">
    <property type="entry name" value="BB1717-like"/>
    <property type="match status" value="1"/>
</dbReference>
<evidence type="ECO:0000256" key="7">
    <source>
        <dbReference type="ARBA" id="ARBA00023239"/>
    </source>
</evidence>
<sequence>MCGRAACTLRPEDIVNRVGAQTFNNQNQYQPSYNVTGGAIQPVVVRVGHARVIESMQWGGAIGSSNFNLINIRLDTLKSNSFYKSLFKKSRCLVVADGYYEWVRGTNSSTPLPYYITSNLNDSKCNSNNSKSDCHSNSGNGSDDCDNKLKDKNMILMAAIYQEYKDNQDKKKYRYSIITTESGGELEKIHDRMPIILNDQECIDRFLNDSSDEQTVQDCFNILENKDYLNSLYSFRVSTLVNNTKNNSSDCIKPEKDYLKEKKDSIEQFFKPSIPDQNLIKKDLFDEFNKDSNSIGNNSSNSLSISKIPKTKLAKPIKKPKPPVQKTNSIFNKFLIKKEGK</sequence>
<evidence type="ECO:0000313" key="9">
    <source>
        <dbReference type="EMBL" id="KAF2076193.1"/>
    </source>
</evidence>
<dbReference type="PANTHER" id="PTHR13604">
    <property type="entry name" value="DC12-RELATED"/>
    <property type="match status" value="1"/>
</dbReference>
<keyword evidence="4" id="KW-0378">Hydrolase</keyword>
<keyword evidence="10" id="KW-1185">Reference proteome</keyword>
<keyword evidence="5" id="KW-0190">Covalent protein-DNA linkage</keyword>
<evidence type="ECO:0000256" key="4">
    <source>
        <dbReference type="ARBA" id="ARBA00022801"/>
    </source>
</evidence>
<evidence type="ECO:0000256" key="2">
    <source>
        <dbReference type="ARBA" id="ARBA00022670"/>
    </source>
</evidence>
<evidence type="ECO:0000256" key="5">
    <source>
        <dbReference type="ARBA" id="ARBA00023124"/>
    </source>
</evidence>
<protein>
    <recommendedName>
        <fullName evidence="11">DUF159 family protein</fullName>
    </recommendedName>
</protein>
<evidence type="ECO:0000256" key="8">
    <source>
        <dbReference type="SAM" id="MobiDB-lite"/>
    </source>
</evidence>
<dbReference type="GO" id="GO:0016829">
    <property type="term" value="F:lyase activity"/>
    <property type="evidence" value="ECO:0007669"/>
    <property type="project" value="UniProtKB-KW"/>
</dbReference>
<evidence type="ECO:0000256" key="3">
    <source>
        <dbReference type="ARBA" id="ARBA00022763"/>
    </source>
</evidence>
<dbReference type="EMBL" id="AJWJ01000069">
    <property type="protein sequence ID" value="KAF2076193.1"/>
    <property type="molecule type" value="Genomic_DNA"/>
</dbReference>
<feature type="region of interest" description="Disordered" evidence="8">
    <location>
        <begin position="299"/>
        <end position="326"/>
    </location>
</feature>
<reference evidence="9" key="1">
    <citation type="submission" date="2020-01" db="EMBL/GenBank/DDBJ databases">
        <title>Development of genomics and gene disruption for Polysphondylium violaceum indicates a role for the polyketide synthase stlB in stalk morphogenesis.</title>
        <authorList>
            <person name="Narita B."/>
            <person name="Kawabe Y."/>
            <person name="Kin K."/>
            <person name="Saito T."/>
            <person name="Gibbs R."/>
            <person name="Kuspa A."/>
            <person name="Muzny D."/>
            <person name="Queller D."/>
            <person name="Richards S."/>
            <person name="Strassman J."/>
            <person name="Sucgang R."/>
            <person name="Worley K."/>
            <person name="Schaap P."/>
        </authorList>
    </citation>
    <scope>NUCLEOTIDE SEQUENCE</scope>
    <source>
        <strain evidence="9">QSvi11</strain>
    </source>
</reference>
<dbReference type="GO" id="GO:0006508">
    <property type="term" value="P:proteolysis"/>
    <property type="evidence" value="ECO:0007669"/>
    <property type="project" value="UniProtKB-KW"/>
</dbReference>
<keyword evidence="2" id="KW-0645">Protease</keyword>
<dbReference type="AlphaFoldDB" id="A0A8J4PXZ9"/>
<evidence type="ECO:0000313" key="10">
    <source>
        <dbReference type="Proteomes" id="UP000695562"/>
    </source>
</evidence>
<feature type="compositionally biased region" description="Basic residues" evidence="8">
    <location>
        <begin position="309"/>
        <end position="321"/>
    </location>
</feature>
<accession>A0A8J4PXZ9</accession>
<dbReference type="GO" id="GO:0008233">
    <property type="term" value="F:peptidase activity"/>
    <property type="evidence" value="ECO:0007669"/>
    <property type="project" value="UniProtKB-KW"/>
</dbReference>
<evidence type="ECO:0008006" key="11">
    <source>
        <dbReference type="Google" id="ProtNLM"/>
    </source>
</evidence>
<comment type="similarity">
    <text evidence="1">Belongs to the SOS response-associated peptidase family.</text>
</comment>
<dbReference type="Pfam" id="PF02586">
    <property type="entry name" value="SRAP"/>
    <property type="match status" value="1"/>
</dbReference>